<evidence type="ECO:0000256" key="1">
    <source>
        <dbReference type="SAM" id="Phobius"/>
    </source>
</evidence>
<proteinExistence type="predicted"/>
<feature type="transmembrane region" description="Helical" evidence="1">
    <location>
        <begin position="12"/>
        <end position="29"/>
    </location>
</feature>
<dbReference type="InterPro" id="IPR002347">
    <property type="entry name" value="SDR_fam"/>
</dbReference>
<dbReference type="PANTHER" id="PTHR43313:SF36">
    <property type="entry name" value="D-BETA-HYDROXYBUTYRATE DEHYDROGENASE, MITOCHONDRIAL"/>
    <property type="match status" value="1"/>
</dbReference>
<gene>
    <name evidence="2" type="ORF">O3P69_003280</name>
</gene>
<dbReference type="AlphaFoldDB" id="A0AAW0UKV7"/>
<sequence length="348" mass="38649">MLWTWDKTDAVVRCGLVSAVLTVAARAVISSCCWSSFFILWGALATLYVISAFPQVSTKGRAVLITGCDSGFGLHLALHLHKLGFRVFAGCLQADGRGRAGAESLQKLKSDRLHVVQLDVTSQAQVDKAVKEVKKILPDGEVLWGLVNNAGWATYGDVEWVSLDTVSRIVDVNVLGLIAVTKAFLPLLRRSKGRVVTITSGLARMAVPMRSSYVLTKYATEGFCDCLRYEMRSWGVHVSIIEPGNFIAGTSIFTEASIREMAAKMWESMDPEVKADYGRERFEARVQLMKSYSNSGDTDVTPVLNAFTEGLVQRWPQVRYNPMNVYFRTRVFIATHLPECIYEKIYVG</sequence>
<accession>A0AAW0UKV7</accession>
<reference evidence="2 3" key="1">
    <citation type="submission" date="2023-03" db="EMBL/GenBank/DDBJ databases">
        <title>High-quality genome of Scylla paramamosain provides insights in environmental adaptation.</title>
        <authorList>
            <person name="Zhang L."/>
        </authorList>
    </citation>
    <scope>NUCLEOTIDE SEQUENCE [LARGE SCALE GENOMIC DNA]</scope>
    <source>
        <strain evidence="2">LZ_2023a</strain>
        <tissue evidence="2">Muscle</tissue>
    </source>
</reference>
<comment type="caution">
    <text evidence="2">The sequence shown here is derived from an EMBL/GenBank/DDBJ whole genome shotgun (WGS) entry which is preliminary data.</text>
</comment>
<keyword evidence="1" id="KW-0812">Transmembrane</keyword>
<dbReference type="GO" id="GO:0008202">
    <property type="term" value="P:steroid metabolic process"/>
    <property type="evidence" value="ECO:0007669"/>
    <property type="project" value="TreeGrafter"/>
</dbReference>
<evidence type="ECO:0008006" key="4">
    <source>
        <dbReference type="Google" id="ProtNLM"/>
    </source>
</evidence>
<dbReference type="Pfam" id="PF00106">
    <property type="entry name" value="adh_short"/>
    <property type="match status" value="1"/>
</dbReference>
<evidence type="ECO:0000313" key="2">
    <source>
        <dbReference type="EMBL" id="KAK8400501.1"/>
    </source>
</evidence>
<dbReference type="Gene3D" id="3.40.50.720">
    <property type="entry name" value="NAD(P)-binding Rossmann-like Domain"/>
    <property type="match status" value="1"/>
</dbReference>
<evidence type="ECO:0000313" key="3">
    <source>
        <dbReference type="Proteomes" id="UP001487740"/>
    </source>
</evidence>
<dbReference type="PANTHER" id="PTHR43313">
    <property type="entry name" value="SHORT-CHAIN DEHYDROGENASE/REDUCTASE FAMILY 9C"/>
    <property type="match status" value="1"/>
</dbReference>
<dbReference type="SUPFAM" id="SSF51735">
    <property type="entry name" value="NAD(P)-binding Rossmann-fold domains"/>
    <property type="match status" value="1"/>
</dbReference>
<feature type="transmembrane region" description="Helical" evidence="1">
    <location>
        <begin position="35"/>
        <end position="53"/>
    </location>
</feature>
<protein>
    <recommendedName>
        <fullName evidence="4">D-beta-hydroxybutyrate dehydrogenase, mitochondrial</fullName>
    </recommendedName>
</protein>
<dbReference type="GO" id="GO:0016491">
    <property type="term" value="F:oxidoreductase activity"/>
    <property type="evidence" value="ECO:0007669"/>
    <property type="project" value="TreeGrafter"/>
</dbReference>
<name>A0AAW0UKV7_SCYPA</name>
<keyword evidence="1" id="KW-0472">Membrane</keyword>
<keyword evidence="1" id="KW-1133">Transmembrane helix</keyword>
<dbReference type="PRINTS" id="PR00081">
    <property type="entry name" value="GDHRDH"/>
</dbReference>
<dbReference type="EMBL" id="JARAKH010000010">
    <property type="protein sequence ID" value="KAK8400501.1"/>
    <property type="molecule type" value="Genomic_DNA"/>
</dbReference>
<keyword evidence="3" id="KW-1185">Reference proteome</keyword>
<organism evidence="2 3">
    <name type="scientific">Scylla paramamosain</name>
    <name type="common">Mud crab</name>
    <dbReference type="NCBI Taxonomy" id="85552"/>
    <lineage>
        <taxon>Eukaryota</taxon>
        <taxon>Metazoa</taxon>
        <taxon>Ecdysozoa</taxon>
        <taxon>Arthropoda</taxon>
        <taxon>Crustacea</taxon>
        <taxon>Multicrustacea</taxon>
        <taxon>Malacostraca</taxon>
        <taxon>Eumalacostraca</taxon>
        <taxon>Eucarida</taxon>
        <taxon>Decapoda</taxon>
        <taxon>Pleocyemata</taxon>
        <taxon>Brachyura</taxon>
        <taxon>Eubrachyura</taxon>
        <taxon>Portunoidea</taxon>
        <taxon>Portunidae</taxon>
        <taxon>Portuninae</taxon>
        <taxon>Scylla</taxon>
    </lineage>
</organism>
<dbReference type="InterPro" id="IPR036291">
    <property type="entry name" value="NAD(P)-bd_dom_sf"/>
</dbReference>
<dbReference type="Proteomes" id="UP001487740">
    <property type="component" value="Unassembled WGS sequence"/>
</dbReference>